<name>E4ZHK2_LEPMJ</name>
<dbReference type="eggNOG" id="ENOG502RYBJ">
    <property type="taxonomic scope" value="Eukaryota"/>
</dbReference>
<proteinExistence type="predicted"/>
<dbReference type="InParanoid" id="E4ZHK2"/>
<dbReference type="OrthoDB" id="271448at2759"/>
<organism evidence="3">
    <name type="scientific">Leptosphaeria maculans (strain JN3 / isolate v23.1.3 / race Av1-4-5-6-7-8)</name>
    <name type="common">Blackleg fungus</name>
    <name type="synonym">Phoma lingam</name>
    <dbReference type="NCBI Taxonomy" id="985895"/>
    <lineage>
        <taxon>Eukaryota</taxon>
        <taxon>Fungi</taxon>
        <taxon>Dikarya</taxon>
        <taxon>Ascomycota</taxon>
        <taxon>Pezizomycotina</taxon>
        <taxon>Dothideomycetes</taxon>
        <taxon>Pleosporomycetidae</taxon>
        <taxon>Pleosporales</taxon>
        <taxon>Pleosporineae</taxon>
        <taxon>Leptosphaeriaceae</taxon>
        <taxon>Plenodomus</taxon>
        <taxon>Plenodomus lingam/Leptosphaeria maculans species complex</taxon>
    </lineage>
</organism>
<keyword evidence="1" id="KW-0732">Signal</keyword>
<dbReference type="EMBL" id="FP929065">
    <property type="protein sequence ID" value="CBX90835.1"/>
    <property type="molecule type" value="Genomic_DNA"/>
</dbReference>
<evidence type="ECO:0000313" key="2">
    <source>
        <dbReference type="EMBL" id="CBX90835.1"/>
    </source>
</evidence>
<reference evidence="3" key="1">
    <citation type="journal article" date="2011" name="Nat. Commun.">
        <title>Effector diversification within compartments of the Leptosphaeria maculans genome affected by Repeat-Induced Point mutations.</title>
        <authorList>
            <person name="Rouxel T."/>
            <person name="Grandaubert J."/>
            <person name="Hane J.K."/>
            <person name="Hoede C."/>
            <person name="van de Wouw A.P."/>
            <person name="Couloux A."/>
            <person name="Dominguez V."/>
            <person name="Anthouard V."/>
            <person name="Bally P."/>
            <person name="Bourras S."/>
            <person name="Cozijnsen A.J."/>
            <person name="Ciuffetti L.M."/>
            <person name="Degrave A."/>
            <person name="Dilmaghani A."/>
            <person name="Duret L."/>
            <person name="Fudal I."/>
            <person name="Goodwin S.B."/>
            <person name="Gout L."/>
            <person name="Glaser N."/>
            <person name="Linglin J."/>
            <person name="Kema G.H.J."/>
            <person name="Lapalu N."/>
            <person name="Lawrence C.B."/>
            <person name="May K."/>
            <person name="Meyer M."/>
            <person name="Ollivier B."/>
            <person name="Poulain J."/>
            <person name="Schoch C.L."/>
            <person name="Simon A."/>
            <person name="Spatafora J.W."/>
            <person name="Stachowiak A."/>
            <person name="Turgeon B.G."/>
            <person name="Tyler B.M."/>
            <person name="Vincent D."/>
            <person name="Weissenbach J."/>
            <person name="Amselem J."/>
            <person name="Quesneville H."/>
            <person name="Oliver R.P."/>
            <person name="Wincker P."/>
            <person name="Balesdent M.-H."/>
            <person name="Howlett B.J."/>
        </authorList>
    </citation>
    <scope>NUCLEOTIDE SEQUENCE [LARGE SCALE GENOMIC DNA]</scope>
    <source>
        <strain evidence="3">JN3 / isolate v23.1.3 / race Av1-4-5-6-7-8</strain>
    </source>
</reference>
<keyword evidence="3" id="KW-1185">Reference proteome</keyword>
<dbReference type="Proteomes" id="UP000002668">
    <property type="component" value="Genome"/>
</dbReference>
<feature type="chain" id="PRO_5003194575" evidence="1">
    <location>
        <begin position="20"/>
        <end position="358"/>
    </location>
</feature>
<accession>E4ZHK2</accession>
<dbReference type="STRING" id="985895.E4ZHK2"/>
<dbReference type="HOGENOM" id="CLU_022878_0_0_1"/>
<dbReference type="PANTHER" id="PTHR36578">
    <property type="entry name" value="CHROMOSOME 15, WHOLE GENOME SHOTGUN SEQUENCE"/>
    <property type="match status" value="1"/>
</dbReference>
<protein>
    <submittedName>
        <fullName evidence="2">Uncharacterized protein</fullName>
    </submittedName>
</protein>
<dbReference type="VEuPathDB" id="FungiDB:LEMA_P058690.1"/>
<gene>
    <name evidence="2" type="ORF">LEMA_P058690.1</name>
</gene>
<feature type="signal peptide" evidence="1">
    <location>
        <begin position="1"/>
        <end position="19"/>
    </location>
</feature>
<dbReference type="PANTHER" id="PTHR36578:SF1">
    <property type="entry name" value="APPLE DOMAIN-CONTAINING PROTEIN"/>
    <property type="match status" value="1"/>
</dbReference>
<sequence>MRITSIIASSACSIVVVLAQGFDISAALAVSIPTANLGPALTEVIPATVTYDQAAATALQSLEGKAGPVPGIRGTVNDYYYSESALRRSARDAGTPPGYEKVFTDLIAANEQIGYLGFKINPRGEYDVSWCADWCDSESFCLGFNIYFQRDPEMDPRCDWSGVVTNVKCVIYGYPVAEGSATNKGQFFGDFAVVITGSNGYSKVEEAACKTRRPSIGGFGIPQYLVGAISAPVQRNGTNTATGLESYNGMKLFNQNPYDPFLCAAACQAQTEFHKTHLGNANGKYRPCNYFNSFILTKNAIPLGTYCSLYAESRPVTDATNFGVIHEKDRYDVLCSAGYTATPINSGNSHGNNSSLVH</sequence>
<dbReference type="OMA" id="AQTEYNA"/>
<dbReference type="AlphaFoldDB" id="E4ZHK2"/>
<evidence type="ECO:0000313" key="3">
    <source>
        <dbReference type="Proteomes" id="UP000002668"/>
    </source>
</evidence>
<evidence type="ECO:0000256" key="1">
    <source>
        <dbReference type="SAM" id="SignalP"/>
    </source>
</evidence>